<evidence type="ECO:0000259" key="2">
    <source>
        <dbReference type="PROSITE" id="PS51832"/>
    </source>
</evidence>
<evidence type="ECO:0000313" key="3">
    <source>
        <dbReference type="EMBL" id="ADV67386.1"/>
    </source>
</evidence>
<dbReference type="OrthoDB" id="66589at2"/>
<dbReference type="NCBIfam" id="TIGR00254">
    <property type="entry name" value="GGDEF"/>
    <property type="match status" value="1"/>
</dbReference>
<dbReference type="SMART" id="SM00065">
    <property type="entry name" value="GAF"/>
    <property type="match status" value="2"/>
</dbReference>
<dbReference type="Pfam" id="PF08448">
    <property type="entry name" value="PAS_4"/>
    <property type="match status" value="1"/>
</dbReference>
<dbReference type="Gene3D" id="3.30.450.20">
    <property type="entry name" value="PAS domain"/>
    <property type="match status" value="1"/>
</dbReference>
<reference evidence="4" key="2">
    <citation type="submission" date="2011-01" db="EMBL/GenBank/DDBJ databases">
        <title>The complete genome of Deinococcus maricopensis DSM 21211.</title>
        <authorList>
            <consortium name="US DOE Joint Genome Institute (JGI-PGF)"/>
            <person name="Lucas S."/>
            <person name="Copeland A."/>
            <person name="Lapidus A."/>
            <person name="Goodwin L."/>
            <person name="Pitluck S."/>
            <person name="Kyrpides N."/>
            <person name="Mavromatis K."/>
            <person name="Pagani I."/>
            <person name="Ivanova N."/>
            <person name="Ovchinnikova G."/>
            <person name="Zeytun A."/>
            <person name="Detter J.C."/>
            <person name="Han C."/>
            <person name="Land M."/>
            <person name="Hauser L."/>
            <person name="Markowitz V."/>
            <person name="Cheng J.-F."/>
            <person name="Hugenholtz P."/>
            <person name="Woyke T."/>
            <person name="Wu D."/>
            <person name="Pukall R."/>
            <person name="Gehrich-Schroeter G."/>
            <person name="Brambilla E."/>
            <person name="Klenk H.-P."/>
            <person name="Eisen J.A."/>
        </authorList>
    </citation>
    <scope>NUCLEOTIDE SEQUENCE [LARGE SCALE GENOMIC DNA]</scope>
    <source>
        <strain evidence="4">DSM 21211 / LMG 22137 / NRRL B-23946 / LB-34</strain>
    </source>
</reference>
<keyword evidence="4" id="KW-1185">Reference proteome</keyword>
<dbReference type="SUPFAM" id="SSF55781">
    <property type="entry name" value="GAF domain-like"/>
    <property type="match status" value="3"/>
</dbReference>
<dbReference type="PROSITE" id="PS50887">
    <property type="entry name" value="GGDEF"/>
    <property type="match status" value="1"/>
</dbReference>
<evidence type="ECO:0000259" key="1">
    <source>
        <dbReference type="PROSITE" id="PS50887"/>
    </source>
</evidence>
<dbReference type="EMBL" id="CP002454">
    <property type="protein sequence ID" value="ADV67386.1"/>
    <property type="molecule type" value="Genomic_DNA"/>
</dbReference>
<dbReference type="eggNOG" id="COG3437">
    <property type="taxonomic scope" value="Bacteria"/>
</dbReference>
<dbReference type="InterPro" id="IPR003607">
    <property type="entry name" value="HD/PDEase_dom"/>
</dbReference>
<dbReference type="InterPro" id="IPR052020">
    <property type="entry name" value="Cyclic_di-GMP/3'3'-cGAMP_PDE"/>
</dbReference>
<dbReference type="InterPro" id="IPR013656">
    <property type="entry name" value="PAS_4"/>
</dbReference>
<reference evidence="3 4" key="1">
    <citation type="journal article" date="2011" name="Stand. Genomic Sci.">
        <title>Complete genome sequence of Deinococcus maricopensis type strain (LB-34).</title>
        <authorList>
            <person name="Pukall R."/>
            <person name="Zeytun A."/>
            <person name="Lucas S."/>
            <person name="Lapidus A."/>
            <person name="Hammon N."/>
            <person name="Deshpande S."/>
            <person name="Nolan M."/>
            <person name="Cheng J.F."/>
            <person name="Pitluck S."/>
            <person name="Liolios K."/>
            <person name="Pagani I."/>
            <person name="Mikhailova N."/>
            <person name="Ivanova N."/>
            <person name="Mavromatis K."/>
            <person name="Pati A."/>
            <person name="Tapia R."/>
            <person name="Han C."/>
            <person name="Goodwin L."/>
            <person name="Chen A."/>
            <person name="Palaniappan K."/>
            <person name="Land M."/>
            <person name="Hauser L."/>
            <person name="Chang Y.J."/>
            <person name="Jeffries C.D."/>
            <person name="Brambilla E.M."/>
            <person name="Rohde M."/>
            <person name="Goker M."/>
            <person name="Detter J.C."/>
            <person name="Woyke T."/>
            <person name="Bristow J."/>
            <person name="Eisen J.A."/>
            <person name="Markowitz V."/>
            <person name="Hugenholtz P."/>
            <person name="Kyrpides N.C."/>
            <person name="Klenk H.P."/>
        </authorList>
    </citation>
    <scope>NUCLEOTIDE SEQUENCE [LARGE SCALE GENOMIC DNA]</scope>
    <source>
        <strain evidence="4">DSM 21211 / LMG 22137 / NRRL B-23946 / LB-34</strain>
    </source>
</reference>
<dbReference type="SUPFAM" id="SSF109604">
    <property type="entry name" value="HD-domain/PDEase-like"/>
    <property type="match status" value="1"/>
</dbReference>
<dbReference type="SMART" id="SM00267">
    <property type="entry name" value="GGDEF"/>
    <property type="match status" value="1"/>
</dbReference>
<dbReference type="GO" id="GO:0016787">
    <property type="term" value="F:hydrolase activity"/>
    <property type="evidence" value="ECO:0007669"/>
    <property type="project" value="UniProtKB-KW"/>
</dbReference>
<dbReference type="Gene3D" id="1.10.3210.10">
    <property type="entry name" value="Hypothetical protein af1432"/>
    <property type="match status" value="1"/>
</dbReference>
<sequence length="1142" mass="123166">MSVRFRTPGWSVRRPTRAAPGAPADELVRLGALIADTTDPDALLRGAPALLTPTLASGAATYTQDGDLWTRAGASGDLAFLPEHAQGAEWAAARGAHPLTAHDEHVGLLVVRGAPHDPGTPARLAEFTRRLAAAVQQARRLHDSQEQARLHRTIIESLAEGVLLMDTSGRFLAVNATATELISSLNRSGVHGAAHPLRADGTPMPHDELPLVRALRDGVPLSNVTLGFRPHNGPERWVQTNVRPLFHPHTTEPYAAVASFVDVTESRRLHARLTHQVAHDELTGLPNRLSFDADLEGALHDQQPILLGMLDLDELKQVNDEHGRDTGDALLRAVAVALQRHLPEGARAYRLGGDEFALIARSGPGAAAALREHVQRALERVRDKGYPTVNASLGLASAPEEAHAANDLKRLADGRMLREKVAHRAARQFGTLGAPEAHAATVASDVLLGAVQSTLAMIAREGDFEMQRGWSALLDAAVAATPGAEGGTLYVREGETFVVRAQSGFSDLMLGLRESIEEAHTWYGLELEWTQGRARLLTGQDILRRNADTQAIVDSPDRADLYATAGEVQALHATLTVPVVVDGEVVAQLNLDALTRDDAFTPDAARIAEAFAAQIAALIAASARRTQERTRRRELEVLVAVTTALHSAHHIDDAEAILVEQAQALLDTGHAAFLRYDAAHEVLRAVQATGCYVDVLHLDLPRGRSISWGALEARDVLRATSSVTDDRVRSFPGLLQGPVMAAPLHTTSGVPLGVLLVMRDYPAPYSDLDERLLRTIALSGANTIERLRGTRDLARRAEDFRALADLSVVLGALNDPAEIATRGADLTRPLGDAHEAGFVSLTPDLRAPGAPQHAWAALARNLARDAAWVRPVAWTDERSAPPYATTRLPHIRAGVVAPIRADGRLIGAQYLGWNTPTDVPPTLIAALTRVAELTAQAFERSVHLAAIEGTREGALLALGVSLEMRDFETAGHTERVVALAEQLGRALHLDADTLEGLRQGAYLHDVGKLAVPDRILLKPGKLDADEWAAMQRHAPLGFELTASIPTLHPRARDVVRHHHERWDGTGYPDRLAGADIPLVARVFSACDVYDALTSERPYKRAWTHEEALAELRAQAGRQFDPRVIEAFLTLPLQTSAPAAPAD</sequence>
<dbReference type="Pfam" id="PF13487">
    <property type="entry name" value="HD_5"/>
    <property type="match status" value="1"/>
</dbReference>
<dbReference type="AlphaFoldDB" id="E8U8J7"/>
<dbReference type="KEGG" id="dmr:Deima_1737"/>
<dbReference type="InterPro" id="IPR043128">
    <property type="entry name" value="Rev_trsase/Diguanyl_cyclase"/>
</dbReference>
<feature type="domain" description="GGDEF" evidence="1">
    <location>
        <begin position="303"/>
        <end position="432"/>
    </location>
</feature>
<dbReference type="STRING" id="709986.Deima_1737"/>
<proteinExistence type="predicted"/>
<dbReference type="InterPro" id="IPR003018">
    <property type="entry name" value="GAF"/>
</dbReference>
<dbReference type="PANTHER" id="PTHR45228">
    <property type="entry name" value="CYCLIC DI-GMP PHOSPHODIESTERASE TM_0186-RELATED"/>
    <property type="match status" value="1"/>
</dbReference>
<evidence type="ECO:0000313" key="4">
    <source>
        <dbReference type="Proteomes" id="UP000008635"/>
    </source>
</evidence>
<dbReference type="SUPFAM" id="SSF55073">
    <property type="entry name" value="Nucleotide cyclase"/>
    <property type="match status" value="1"/>
</dbReference>
<dbReference type="InterPro" id="IPR000014">
    <property type="entry name" value="PAS"/>
</dbReference>
<dbReference type="SMART" id="SM00471">
    <property type="entry name" value="HDc"/>
    <property type="match status" value="1"/>
</dbReference>
<name>E8U8J7_DEIML</name>
<dbReference type="CDD" id="cd00077">
    <property type="entry name" value="HDc"/>
    <property type="match status" value="1"/>
</dbReference>
<dbReference type="SUPFAM" id="SSF55785">
    <property type="entry name" value="PYP-like sensor domain (PAS domain)"/>
    <property type="match status" value="1"/>
</dbReference>
<dbReference type="NCBIfam" id="TIGR00229">
    <property type="entry name" value="sensory_box"/>
    <property type="match status" value="1"/>
</dbReference>
<dbReference type="HOGENOM" id="CLU_277531_0_0_0"/>
<dbReference type="InterPro" id="IPR037522">
    <property type="entry name" value="HD_GYP_dom"/>
</dbReference>
<dbReference type="Gene3D" id="3.30.450.40">
    <property type="match status" value="3"/>
</dbReference>
<dbReference type="Proteomes" id="UP000008635">
    <property type="component" value="Chromosome"/>
</dbReference>
<dbReference type="InterPro" id="IPR035965">
    <property type="entry name" value="PAS-like_dom_sf"/>
</dbReference>
<organism evidence="3 4">
    <name type="scientific">Deinococcus maricopensis (strain DSM 21211 / LMG 22137 / NRRL B-23946 / LB-34)</name>
    <dbReference type="NCBI Taxonomy" id="709986"/>
    <lineage>
        <taxon>Bacteria</taxon>
        <taxon>Thermotogati</taxon>
        <taxon>Deinococcota</taxon>
        <taxon>Deinococci</taxon>
        <taxon>Deinococcales</taxon>
        <taxon>Deinococcaceae</taxon>
        <taxon>Deinococcus</taxon>
    </lineage>
</organism>
<dbReference type="InterPro" id="IPR029787">
    <property type="entry name" value="Nucleotide_cyclase"/>
</dbReference>
<feature type="domain" description="HD-GYP" evidence="2">
    <location>
        <begin position="947"/>
        <end position="1142"/>
    </location>
</feature>
<accession>E8U8J7</accession>
<dbReference type="InterPro" id="IPR029016">
    <property type="entry name" value="GAF-like_dom_sf"/>
</dbReference>
<dbReference type="PROSITE" id="PS51832">
    <property type="entry name" value="HD_GYP"/>
    <property type="match status" value="1"/>
</dbReference>
<dbReference type="CDD" id="cd01949">
    <property type="entry name" value="GGDEF"/>
    <property type="match status" value="1"/>
</dbReference>
<dbReference type="InterPro" id="IPR000160">
    <property type="entry name" value="GGDEF_dom"/>
</dbReference>
<dbReference type="RefSeq" id="WP_013556891.1">
    <property type="nucleotide sequence ID" value="NC_014958.1"/>
</dbReference>
<keyword evidence="3" id="KW-0378">Hydrolase</keyword>
<dbReference type="Pfam" id="PF13185">
    <property type="entry name" value="GAF_2"/>
    <property type="match status" value="1"/>
</dbReference>
<gene>
    <name evidence="3" type="ordered locus">Deima_1737</name>
</gene>
<protein>
    <submittedName>
        <fullName evidence="3">Diguanylate cyclase and metal dependent phosphohydrolase</fullName>
    </submittedName>
</protein>
<dbReference type="PANTHER" id="PTHR45228:SF8">
    <property type="entry name" value="TWO-COMPONENT RESPONSE REGULATOR-RELATED"/>
    <property type="match status" value="1"/>
</dbReference>
<dbReference type="Pfam" id="PF00990">
    <property type="entry name" value="GGDEF"/>
    <property type="match status" value="1"/>
</dbReference>
<dbReference type="Gene3D" id="3.30.70.270">
    <property type="match status" value="1"/>
</dbReference>